<proteinExistence type="predicted"/>
<gene>
    <name evidence="1" type="ordered locus">Bmur_1539</name>
</gene>
<dbReference type="KEGG" id="brm:Bmur_1539"/>
<dbReference type="Proteomes" id="UP000001915">
    <property type="component" value="Chromosome"/>
</dbReference>
<evidence type="ECO:0000313" key="1">
    <source>
        <dbReference type="EMBL" id="ADG71626.1"/>
    </source>
</evidence>
<dbReference type="HOGENOM" id="CLU_1364009_0_0_12"/>
<organism evidence="1 2">
    <name type="scientific">Brachyspira murdochii (strain ATCC 51284 / DSM 12563 / 56-150)</name>
    <name type="common">Serpulina murdochii</name>
    <dbReference type="NCBI Taxonomy" id="526224"/>
    <lineage>
        <taxon>Bacteria</taxon>
        <taxon>Pseudomonadati</taxon>
        <taxon>Spirochaetota</taxon>
        <taxon>Spirochaetia</taxon>
        <taxon>Brachyspirales</taxon>
        <taxon>Brachyspiraceae</taxon>
        <taxon>Brachyspira</taxon>
    </lineage>
</organism>
<protein>
    <submittedName>
        <fullName evidence="1">Uncharacterized protein</fullName>
    </submittedName>
</protein>
<accession>D5UAA3</accession>
<evidence type="ECO:0000313" key="2">
    <source>
        <dbReference type="Proteomes" id="UP000001915"/>
    </source>
</evidence>
<dbReference type="RefSeq" id="WP_013114043.1">
    <property type="nucleotide sequence ID" value="NC_014150.1"/>
</dbReference>
<name>D5UAA3_BRAM5</name>
<dbReference type="EMBL" id="CP001959">
    <property type="protein sequence ID" value="ADG71626.1"/>
    <property type="molecule type" value="Genomic_DNA"/>
</dbReference>
<reference evidence="1 2" key="1">
    <citation type="journal article" date="2010" name="Stand. Genomic Sci.">
        <title>Complete genome sequence of Brachyspira murdochii type strain (56-150).</title>
        <authorList>
            <person name="Pati A."/>
            <person name="Sikorski J."/>
            <person name="Gronow S."/>
            <person name="Munk C."/>
            <person name="Lapidus A."/>
            <person name="Copeland A."/>
            <person name="Glavina Del Tio T."/>
            <person name="Nolan M."/>
            <person name="Lucas S."/>
            <person name="Chen F."/>
            <person name="Tice H."/>
            <person name="Cheng J.F."/>
            <person name="Han C."/>
            <person name="Detter J.C."/>
            <person name="Bruce D."/>
            <person name="Tapia R."/>
            <person name="Goodwin L."/>
            <person name="Pitluck S."/>
            <person name="Liolios K."/>
            <person name="Ivanova N."/>
            <person name="Mavromatis K."/>
            <person name="Mikhailova N."/>
            <person name="Chen A."/>
            <person name="Palaniappan K."/>
            <person name="Land M."/>
            <person name="Hauser L."/>
            <person name="Chang Y.J."/>
            <person name="Jeffries C.D."/>
            <person name="Spring S."/>
            <person name="Rohde M."/>
            <person name="Goker M."/>
            <person name="Bristow J."/>
            <person name="Eisen J.A."/>
            <person name="Markowitz V."/>
            <person name="Hugenholtz P."/>
            <person name="Kyrpides N.C."/>
            <person name="Klenk H.P."/>
        </authorList>
    </citation>
    <scope>NUCLEOTIDE SEQUENCE [LARGE SCALE GENOMIC DNA]</scope>
    <source>
        <strain evidence="2">ATCC 51284 / DSM 12563 / 56-150</strain>
    </source>
</reference>
<dbReference type="AlphaFoldDB" id="D5UAA3"/>
<dbReference type="STRING" id="526224.Bmur_1539"/>
<sequence length="200" mass="23921">MKWYEKYPEEFREVLSKVFRNNFFDDYNDKQYILTDHGVSVTIEVLENSLSIIELEGDKSFLYLKNKKCADKVIIQKESEEVYNMHIFEFSKSRKKNDELIEQLEGACLRAIAVLSYFKNVTINRVYLFFVRKDIITNPIYYRREISNKKLSVNSNEFVELDNSSYIFIEDKLKIKLLEHNQTYSIKNHSNEYGLKLSFL</sequence>
<dbReference type="OrthoDB" id="307703at2"/>